<name>A0ABT9CER9_9BACL</name>
<keyword evidence="2" id="KW-0808">Transferase</keyword>
<dbReference type="PANTHER" id="PTHR43285:SF2">
    <property type="entry name" value="ANTHRANILATE PHOSPHORIBOSYLTRANSFERASE"/>
    <property type="match status" value="1"/>
</dbReference>
<keyword evidence="4" id="KW-0057">Aromatic amino acid biosynthesis</keyword>
<evidence type="ECO:0000313" key="7">
    <source>
        <dbReference type="EMBL" id="MDO7907769.1"/>
    </source>
</evidence>
<dbReference type="Gene3D" id="3.40.1030.10">
    <property type="entry name" value="Nucleoside phosphorylase/phosphoribosyltransferase catalytic domain"/>
    <property type="match status" value="1"/>
</dbReference>
<keyword evidence="3" id="KW-0822">Tryptophan biosynthesis</keyword>
<dbReference type="Gene3D" id="1.20.970.10">
    <property type="entry name" value="Transferase, Pyrimidine Nucleoside Phosphorylase, Chain C"/>
    <property type="match status" value="1"/>
</dbReference>
<evidence type="ECO:0000256" key="3">
    <source>
        <dbReference type="ARBA" id="ARBA00022822"/>
    </source>
</evidence>
<feature type="domain" description="Glycosyl transferase family 3 N-terminal" evidence="6">
    <location>
        <begin position="4"/>
        <end position="67"/>
    </location>
</feature>
<keyword evidence="8" id="KW-1185">Reference proteome</keyword>
<evidence type="ECO:0000259" key="6">
    <source>
        <dbReference type="Pfam" id="PF02885"/>
    </source>
</evidence>
<reference evidence="7 8" key="1">
    <citation type="submission" date="2023-07" db="EMBL/GenBank/DDBJ databases">
        <title>Paenibacillus sp. JX-17 nov. isolated from soil.</title>
        <authorList>
            <person name="Wan Y."/>
            <person name="Liu B."/>
        </authorList>
    </citation>
    <scope>NUCLEOTIDE SEQUENCE [LARGE SCALE GENOMIC DNA]</scope>
    <source>
        <strain evidence="7 8">JX-17</strain>
    </source>
</reference>
<dbReference type="RefSeq" id="WP_305024982.1">
    <property type="nucleotide sequence ID" value="NZ_JAUQTB010000009.1"/>
</dbReference>
<dbReference type="EMBL" id="JAUQTB010000009">
    <property type="protein sequence ID" value="MDO7907769.1"/>
    <property type="molecule type" value="Genomic_DNA"/>
</dbReference>
<dbReference type="InterPro" id="IPR036320">
    <property type="entry name" value="Glycosyl_Trfase_fam3_N_dom_sf"/>
</dbReference>
<protein>
    <submittedName>
        <fullName evidence="7">Anthranilate phosphoribosyltransferase</fullName>
    </submittedName>
</protein>
<evidence type="ECO:0000256" key="1">
    <source>
        <dbReference type="ARBA" id="ARBA00022676"/>
    </source>
</evidence>
<dbReference type="Pfam" id="PF00591">
    <property type="entry name" value="Glycos_transf_3"/>
    <property type="match status" value="1"/>
</dbReference>
<dbReference type="SUPFAM" id="SSF47648">
    <property type="entry name" value="Nucleoside phosphorylase/phosphoribosyltransferase N-terminal domain"/>
    <property type="match status" value="1"/>
</dbReference>
<dbReference type="SUPFAM" id="SSF52418">
    <property type="entry name" value="Nucleoside phosphorylase/phosphoribosyltransferase catalytic domain"/>
    <property type="match status" value="1"/>
</dbReference>
<evidence type="ECO:0000259" key="5">
    <source>
        <dbReference type="Pfam" id="PF00591"/>
    </source>
</evidence>
<dbReference type="InterPro" id="IPR000312">
    <property type="entry name" value="Glycosyl_Trfase_fam3"/>
</dbReference>
<feature type="domain" description="Glycosyl transferase family 3" evidence="5">
    <location>
        <begin position="89"/>
        <end position="327"/>
    </location>
</feature>
<dbReference type="InterPro" id="IPR005940">
    <property type="entry name" value="Anthranilate_Pribosyl_Tfrase"/>
</dbReference>
<evidence type="ECO:0000313" key="8">
    <source>
        <dbReference type="Proteomes" id="UP001240171"/>
    </source>
</evidence>
<proteinExistence type="predicted"/>
<dbReference type="GO" id="GO:0016757">
    <property type="term" value="F:glycosyltransferase activity"/>
    <property type="evidence" value="ECO:0007669"/>
    <property type="project" value="UniProtKB-KW"/>
</dbReference>
<accession>A0ABT9CER9</accession>
<keyword evidence="1 7" id="KW-0328">Glycosyltransferase</keyword>
<dbReference type="InterPro" id="IPR017459">
    <property type="entry name" value="Glycosyl_Trfase_fam3_N_dom"/>
</dbReference>
<dbReference type="Proteomes" id="UP001240171">
    <property type="component" value="Unassembled WGS sequence"/>
</dbReference>
<evidence type="ECO:0000256" key="4">
    <source>
        <dbReference type="ARBA" id="ARBA00023141"/>
    </source>
</evidence>
<sequence length="349" mass="38658">MIHLLKEVARGKRGARDLSYDEALSAAELILTGTATPAQTGAFLAAERLKEESLDELQAFVQVCRRYARRERIFPDGLDCASPYDGRRKTFMATFPAAFLLSAAGQPVTLHGCASLPPKRGIVLQDLFTEAGMSMKELTREDFIKAARESGVLYADSEQWCPPLQQIRPLREELDMRTIFNTVEKLVDYGHSSSIVFGIFHGTVFDRLSRLLVQLGYRNALIIQGQEGSEDLHIHRPTRMYSVNDGTASLTTVDPELLGLETAVPEIEWTAELQLRTAEEVLQGGGHMAFYNQTLLNSAVRLQLTGAVDSVEEGVYTCKSLLDSGAAWQTYQAWRHSLLAPAGSGYDTR</sequence>
<dbReference type="PANTHER" id="PTHR43285">
    <property type="entry name" value="ANTHRANILATE PHOSPHORIBOSYLTRANSFERASE"/>
    <property type="match status" value="1"/>
</dbReference>
<organism evidence="7 8">
    <name type="scientific">Paenibacillus lacisoli</name>
    <dbReference type="NCBI Taxonomy" id="3064525"/>
    <lineage>
        <taxon>Bacteria</taxon>
        <taxon>Bacillati</taxon>
        <taxon>Bacillota</taxon>
        <taxon>Bacilli</taxon>
        <taxon>Bacillales</taxon>
        <taxon>Paenibacillaceae</taxon>
        <taxon>Paenibacillus</taxon>
    </lineage>
</organism>
<gene>
    <name evidence="7" type="ORF">Q5741_15260</name>
</gene>
<evidence type="ECO:0000256" key="2">
    <source>
        <dbReference type="ARBA" id="ARBA00022679"/>
    </source>
</evidence>
<comment type="caution">
    <text evidence="7">The sequence shown here is derived from an EMBL/GenBank/DDBJ whole genome shotgun (WGS) entry which is preliminary data.</text>
</comment>
<keyword evidence="3" id="KW-0028">Amino-acid biosynthesis</keyword>
<dbReference type="InterPro" id="IPR035902">
    <property type="entry name" value="Nuc_phospho_transferase"/>
</dbReference>
<dbReference type="Pfam" id="PF02885">
    <property type="entry name" value="Glycos_trans_3N"/>
    <property type="match status" value="1"/>
</dbReference>